<dbReference type="STRING" id="72664.V4JZC1"/>
<dbReference type="InterPro" id="IPR012337">
    <property type="entry name" value="RNaseH-like_sf"/>
</dbReference>
<dbReference type="InterPro" id="IPR008906">
    <property type="entry name" value="HATC_C_dom"/>
</dbReference>
<dbReference type="OMA" id="PCANSER"/>
<dbReference type="GO" id="GO:0046983">
    <property type="term" value="F:protein dimerization activity"/>
    <property type="evidence" value="ECO:0007669"/>
    <property type="project" value="InterPro"/>
</dbReference>
<dbReference type="InterPro" id="IPR025398">
    <property type="entry name" value="DUF4371"/>
</dbReference>
<evidence type="ECO:0000259" key="1">
    <source>
        <dbReference type="Pfam" id="PF05699"/>
    </source>
</evidence>
<evidence type="ECO:0000313" key="3">
    <source>
        <dbReference type="EMBL" id="ESQ30895.1"/>
    </source>
</evidence>
<accession>V4JZC1</accession>
<reference evidence="3 4" key="1">
    <citation type="journal article" date="2013" name="Front. Plant Sci.">
        <title>The Reference Genome of the Halophytic Plant Eutrema salsugineum.</title>
        <authorList>
            <person name="Yang R."/>
            <person name="Jarvis D.E."/>
            <person name="Chen H."/>
            <person name="Beilstein M.A."/>
            <person name="Grimwood J."/>
            <person name="Jenkins J."/>
            <person name="Shu S."/>
            <person name="Prochnik S."/>
            <person name="Xin M."/>
            <person name="Ma C."/>
            <person name="Schmutz J."/>
            <person name="Wing R.A."/>
            <person name="Mitchell-Olds T."/>
            <person name="Schumaker K.S."/>
            <person name="Wang X."/>
        </authorList>
    </citation>
    <scope>NUCLEOTIDE SEQUENCE [LARGE SCALE GENOMIC DNA]</scope>
</reference>
<evidence type="ECO:0000259" key="2">
    <source>
        <dbReference type="Pfam" id="PF14291"/>
    </source>
</evidence>
<dbReference type="AlphaFoldDB" id="V4JZC1"/>
<feature type="domain" description="DUF4371" evidence="2">
    <location>
        <begin position="1"/>
        <end position="141"/>
    </location>
</feature>
<feature type="domain" description="HAT C-terminal dimerisation" evidence="1">
    <location>
        <begin position="305"/>
        <end position="359"/>
    </location>
</feature>
<name>V4JZC1_EUTSA</name>
<dbReference type="Proteomes" id="UP000030689">
    <property type="component" value="Unassembled WGS sequence"/>
</dbReference>
<dbReference type="Gramene" id="ESQ30895">
    <property type="protein sequence ID" value="ESQ30895"/>
    <property type="gene ID" value="EUTSA_v10012171mg"/>
</dbReference>
<dbReference type="Pfam" id="PF14291">
    <property type="entry name" value="DUF4371"/>
    <property type="match status" value="1"/>
</dbReference>
<protein>
    <recommendedName>
        <fullName evidence="5">HAT C-terminal dimerisation domain-containing protein</fullName>
    </recommendedName>
</protein>
<dbReference type="SUPFAM" id="SSF53098">
    <property type="entry name" value="Ribonuclease H-like"/>
    <property type="match status" value="1"/>
</dbReference>
<dbReference type="eggNOG" id="ENOG502QSU3">
    <property type="taxonomic scope" value="Eukaryota"/>
</dbReference>
<dbReference type="PANTHER" id="PTHR11697:SF230">
    <property type="entry name" value="ZINC FINGER, MYM DOMAIN CONTAINING 1"/>
    <property type="match status" value="1"/>
</dbReference>
<sequence length="383" mass="43953">MNQNHSILHALYKQDDVVKMNVSRFLLLQILLFHGHDEKKYSASKGNFLELVKYIGEQNDVVNKVILENAPKITRCTEIYVEEIYVEEIHHGIFGLLVDESADVSDKEQMTVVFQFVDKSGSETYSLSLISAIDGLFAKYAGCGGNYEIHTDIGSFFYMVSMLLNVVCKRKYKFLDINRNSVEKRIDICLRSKRSKRCQAYGLLKYFHTFDCVFCMQIMLLILGLTGNLSMALQKQNQDISNAMSLVNSDLLISIASLSHVDSFGEFDKSKLMRLVKFYPDGFSFGDHLSIEHQLEIYIDIHLAHPLVYGLLKLVLTLSVATASVERCFSAMKLVKTTTRNRIGDEFLSDCLVCYIEKEFYKYVTNETVVKRFQSLRECRVHF</sequence>
<dbReference type="EMBL" id="KI517809">
    <property type="protein sequence ID" value="ESQ30895.1"/>
    <property type="molecule type" value="Genomic_DNA"/>
</dbReference>
<organism evidence="3 4">
    <name type="scientific">Eutrema salsugineum</name>
    <name type="common">Saltwater cress</name>
    <name type="synonym">Sisymbrium salsugineum</name>
    <dbReference type="NCBI Taxonomy" id="72664"/>
    <lineage>
        <taxon>Eukaryota</taxon>
        <taxon>Viridiplantae</taxon>
        <taxon>Streptophyta</taxon>
        <taxon>Embryophyta</taxon>
        <taxon>Tracheophyta</taxon>
        <taxon>Spermatophyta</taxon>
        <taxon>Magnoliopsida</taxon>
        <taxon>eudicotyledons</taxon>
        <taxon>Gunneridae</taxon>
        <taxon>Pentapetalae</taxon>
        <taxon>rosids</taxon>
        <taxon>malvids</taxon>
        <taxon>Brassicales</taxon>
        <taxon>Brassicaceae</taxon>
        <taxon>Eutremeae</taxon>
        <taxon>Eutrema</taxon>
    </lineage>
</organism>
<gene>
    <name evidence="3" type="ORF">EUTSA_v10012171mg</name>
</gene>
<evidence type="ECO:0000313" key="4">
    <source>
        <dbReference type="Proteomes" id="UP000030689"/>
    </source>
</evidence>
<dbReference type="KEGG" id="eus:EUTSA_v10012171mg"/>
<evidence type="ECO:0008006" key="5">
    <source>
        <dbReference type="Google" id="ProtNLM"/>
    </source>
</evidence>
<keyword evidence="4" id="KW-1185">Reference proteome</keyword>
<dbReference type="PANTHER" id="PTHR11697">
    <property type="entry name" value="GENERAL TRANSCRIPTION FACTOR 2-RELATED ZINC FINGER PROTEIN"/>
    <property type="match status" value="1"/>
</dbReference>
<dbReference type="Pfam" id="PF05699">
    <property type="entry name" value="Dimer_Tnp_hAT"/>
    <property type="match status" value="1"/>
</dbReference>
<dbReference type="InterPro" id="IPR055298">
    <property type="entry name" value="AtLOH3-like"/>
</dbReference>
<proteinExistence type="predicted"/>